<comment type="catalytic activity">
    <reaction evidence="7">
        <text>oxaloacetate + phosphate = phosphoenolpyruvate + hydrogencarbonate</text>
        <dbReference type="Rhea" id="RHEA:28370"/>
        <dbReference type="ChEBI" id="CHEBI:16452"/>
        <dbReference type="ChEBI" id="CHEBI:17544"/>
        <dbReference type="ChEBI" id="CHEBI:43474"/>
        <dbReference type="ChEBI" id="CHEBI:58702"/>
        <dbReference type="EC" id="4.1.1.31"/>
    </reaction>
</comment>
<proteinExistence type="inferred from homology"/>
<dbReference type="EMBL" id="EU016581">
    <property type="protein sequence ID" value="ABZ06640.1"/>
    <property type="molecule type" value="Genomic_DNA"/>
</dbReference>
<dbReference type="SUPFAM" id="SSF51621">
    <property type="entry name" value="Phosphoenolpyruvate/pyruvate domain"/>
    <property type="match status" value="1"/>
</dbReference>
<dbReference type="NCBIfam" id="NF000584">
    <property type="entry name" value="PRK00009.1"/>
    <property type="match status" value="1"/>
</dbReference>
<dbReference type="InterPro" id="IPR021135">
    <property type="entry name" value="PEP_COase"/>
</dbReference>
<dbReference type="InterPro" id="IPR015813">
    <property type="entry name" value="Pyrv/PenolPyrv_kinase-like_dom"/>
</dbReference>
<protein>
    <recommendedName>
        <fullName evidence="3">phosphoenolpyruvate carboxylase</fullName>
        <ecNumber evidence="3">4.1.1.31</ecNumber>
    </recommendedName>
</protein>
<evidence type="ECO:0000256" key="3">
    <source>
        <dbReference type="ARBA" id="ARBA00012305"/>
    </source>
</evidence>
<keyword evidence="4" id="KW-0460">Magnesium</keyword>
<evidence type="ECO:0000256" key="6">
    <source>
        <dbReference type="ARBA" id="ARBA00023300"/>
    </source>
</evidence>
<reference evidence="8" key="1">
    <citation type="journal article" date="2008" name="ISME J.">
        <title>Genomic patterns of recombination, clonal divergence and environment in marine microbial populations.</title>
        <authorList>
            <person name="Konstantinidis K.T."/>
            <person name="Delong E.F."/>
        </authorList>
    </citation>
    <scope>NUCLEOTIDE SEQUENCE</scope>
</reference>
<dbReference type="PROSITE" id="PS00393">
    <property type="entry name" value="PEPCASE_2"/>
    <property type="match status" value="1"/>
</dbReference>
<keyword evidence="6" id="KW-0120">Carbon dioxide fixation</keyword>
<evidence type="ECO:0000313" key="8">
    <source>
        <dbReference type="EMBL" id="ABZ06640.1"/>
    </source>
</evidence>
<dbReference type="PRINTS" id="PR00150">
    <property type="entry name" value="PEPCARBXLASE"/>
</dbReference>
<dbReference type="InterPro" id="IPR018129">
    <property type="entry name" value="PEP_COase_Lys_AS"/>
</dbReference>
<sequence length="906" mass="104322">MVKKTKYKNLAILKLSKIVHLLGKILGLVIKEQEGTYLFNKIEKIRLLSKTSRGKKNKKKIRLNETKKFRQLKSNIRKLSYQESLVISRSFSQFLNFSNIAESLYSVHKIHNLDVRKAQGTNELVILDEAVDRLIKNKSISKNKFFQTVKKLKIELVLTAHPTEVKRRTLIHKFTHVNNILESFVNLRIFTKKNVDREVKLLEESLHEEITSIWKTDEIKRSRPTPIDEAKWGLAIIEDSLWNALPKICSYFDQAIQNYVGKRLPINFSPITFGSWMGGDRDGNSSVTSKITEEVVLLSRWMAANLYEKELTKLIRNLSIHECSKTLQDKVGNSSEPYRVFLRPIRDKMKNTQKLIELHLNNKKVLNESYLVRSINEVIQPLNIVYNSLCDVKCESIANGSVLDLLRRAYSFGLNLAKLDIRQEANRHGKLLKNICLRLGLGNYQEWSEEKKISFLSKHFKSKRSLIPKNIVLDKEDKEVWSTFQMIAKLPQECLGAYIISMASDVSDILAVMFLQKESGIKTYLRVVPLFETLSDLQNAHQVIKSLYNISWYLKKFKRHQEVMIGYSDSSKDAGKLAASWAQYNAQENLQSVSNDHRVKLTLFHGRGGSVGRGGGPIYSALLSQPPGTVNGRTRVTEQGEIIQQKYSTESLAEHTLGTYIASVLEATLNPPAQPKKSWRELMDDMSKAASTAYRSHIHNSNFLRYYRTITPQKILDQLSIGSRPTKRKKSDEIENLRAIPWVFAWTQIRFILPAWLGTLEGLELAKKGQNKVILKDMLNKWPFFYAMMDMLDMVLTKTDLRVIQFYEECLGDHELQNIGDKLRKQLLSLIYINKTLIPKYILEQRKSYRESIRIRNTYAETLNLLQADIMKKLKITNLRNADRKLLMDAMMVTIAGISAAMKNTG</sequence>
<dbReference type="EC" id="4.1.1.31" evidence="3"/>
<dbReference type="HAMAP" id="MF_00595">
    <property type="entry name" value="PEPcase_type1"/>
    <property type="match status" value="1"/>
</dbReference>
<comment type="similarity">
    <text evidence="2">Belongs to the PEPCase type 1 family.</text>
</comment>
<dbReference type="Pfam" id="PF00311">
    <property type="entry name" value="PEPcase"/>
    <property type="match status" value="1"/>
</dbReference>
<evidence type="ECO:0000256" key="2">
    <source>
        <dbReference type="ARBA" id="ARBA00008346"/>
    </source>
</evidence>
<dbReference type="AlphaFoldDB" id="B3T231"/>
<dbReference type="InterPro" id="IPR033129">
    <property type="entry name" value="PEPCASE_His_AS"/>
</dbReference>
<dbReference type="Gene3D" id="1.20.1440.90">
    <property type="entry name" value="Phosphoenolpyruvate/pyruvate domain"/>
    <property type="match status" value="1"/>
</dbReference>
<gene>
    <name evidence="8" type="ORF">ALOHA_HF4000133I24ctg1g4</name>
</gene>
<name>B3T231_9ZZZZ</name>
<evidence type="ECO:0000256" key="4">
    <source>
        <dbReference type="ARBA" id="ARBA00022842"/>
    </source>
</evidence>
<keyword evidence="5" id="KW-0456">Lyase</keyword>
<comment type="cofactor">
    <cofactor evidence="1">
        <name>Mg(2+)</name>
        <dbReference type="ChEBI" id="CHEBI:18420"/>
    </cofactor>
</comment>
<dbReference type="InterPro" id="IPR022805">
    <property type="entry name" value="PEP_COase_bac/pln-type"/>
</dbReference>
<evidence type="ECO:0000256" key="5">
    <source>
        <dbReference type="ARBA" id="ARBA00023239"/>
    </source>
</evidence>
<dbReference type="GO" id="GO:0015977">
    <property type="term" value="P:carbon fixation"/>
    <property type="evidence" value="ECO:0007669"/>
    <property type="project" value="UniProtKB-KW"/>
</dbReference>
<dbReference type="PROSITE" id="PS00781">
    <property type="entry name" value="PEPCASE_1"/>
    <property type="match status" value="1"/>
</dbReference>
<dbReference type="GO" id="GO:0006099">
    <property type="term" value="P:tricarboxylic acid cycle"/>
    <property type="evidence" value="ECO:0007669"/>
    <property type="project" value="InterPro"/>
</dbReference>
<organism evidence="8">
    <name type="scientific">uncultured marine microorganism HF4000_133I24</name>
    <dbReference type="NCBI Taxonomy" id="455522"/>
    <lineage>
        <taxon>unclassified sequences</taxon>
        <taxon>environmental samples</taxon>
    </lineage>
</organism>
<evidence type="ECO:0000256" key="1">
    <source>
        <dbReference type="ARBA" id="ARBA00001946"/>
    </source>
</evidence>
<keyword evidence="8" id="KW-0670">Pyruvate</keyword>
<evidence type="ECO:0000256" key="7">
    <source>
        <dbReference type="ARBA" id="ARBA00048995"/>
    </source>
</evidence>
<dbReference type="PANTHER" id="PTHR30523:SF6">
    <property type="entry name" value="PHOSPHOENOLPYRUVATE CARBOXYLASE"/>
    <property type="match status" value="1"/>
</dbReference>
<dbReference type="GO" id="GO:0008964">
    <property type="term" value="F:phosphoenolpyruvate carboxylase activity"/>
    <property type="evidence" value="ECO:0007669"/>
    <property type="project" value="UniProtKB-EC"/>
</dbReference>
<accession>B3T231</accession>
<dbReference type="PANTHER" id="PTHR30523">
    <property type="entry name" value="PHOSPHOENOLPYRUVATE CARBOXYLASE"/>
    <property type="match status" value="1"/>
</dbReference>